<dbReference type="AlphaFoldDB" id="A0ABD1XTH6"/>
<evidence type="ECO:0000313" key="3">
    <source>
        <dbReference type="Proteomes" id="UP001605036"/>
    </source>
</evidence>
<keyword evidence="3" id="KW-1185">Reference proteome</keyword>
<evidence type="ECO:0000256" key="1">
    <source>
        <dbReference type="SAM" id="MobiDB-lite"/>
    </source>
</evidence>
<evidence type="ECO:0000313" key="2">
    <source>
        <dbReference type="EMBL" id="KAL2611973.1"/>
    </source>
</evidence>
<comment type="caution">
    <text evidence="2">The sequence shown here is derived from an EMBL/GenBank/DDBJ whole genome shotgun (WGS) entry which is preliminary data.</text>
</comment>
<protein>
    <submittedName>
        <fullName evidence="2">Uncharacterized protein</fullName>
    </submittedName>
</protein>
<feature type="region of interest" description="Disordered" evidence="1">
    <location>
        <begin position="1"/>
        <end position="25"/>
    </location>
</feature>
<reference evidence="2 3" key="1">
    <citation type="submission" date="2024-09" db="EMBL/GenBank/DDBJ databases">
        <title>Chromosome-scale assembly of Riccia fluitans.</title>
        <authorList>
            <person name="Paukszto L."/>
            <person name="Sawicki J."/>
            <person name="Karawczyk K."/>
            <person name="Piernik-Szablinska J."/>
            <person name="Szczecinska M."/>
            <person name="Mazdziarz M."/>
        </authorList>
    </citation>
    <scope>NUCLEOTIDE SEQUENCE [LARGE SCALE GENOMIC DNA]</scope>
    <source>
        <strain evidence="2">Rf_01</strain>
        <tissue evidence="2">Aerial parts of the thallus</tissue>
    </source>
</reference>
<dbReference type="EMBL" id="JBHFFA010000007">
    <property type="protein sequence ID" value="KAL2611973.1"/>
    <property type="molecule type" value="Genomic_DNA"/>
</dbReference>
<gene>
    <name evidence="2" type="ORF">R1flu_023665</name>
</gene>
<name>A0ABD1XTH6_9MARC</name>
<proteinExistence type="predicted"/>
<accession>A0ABD1XTH6</accession>
<organism evidence="2 3">
    <name type="scientific">Riccia fluitans</name>
    <dbReference type="NCBI Taxonomy" id="41844"/>
    <lineage>
        <taxon>Eukaryota</taxon>
        <taxon>Viridiplantae</taxon>
        <taxon>Streptophyta</taxon>
        <taxon>Embryophyta</taxon>
        <taxon>Marchantiophyta</taxon>
        <taxon>Marchantiopsida</taxon>
        <taxon>Marchantiidae</taxon>
        <taxon>Marchantiales</taxon>
        <taxon>Ricciaceae</taxon>
        <taxon>Riccia</taxon>
    </lineage>
</organism>
<sequence length="85" mass="9149">MEGGEEEGVNGVRRSTGTDGGASKASLNLRGFFCRHVGGDLKPLRKCISAVVKPDSLKSSYVADLILVDGEKSSSWWWDYVASIT</sequence>
<dbReference type="Proteomes" id="UP001605036">
    <property type="component" value="Unassembled WGS sequence"/>
</dbReference>